<reference evidence="1" key="1">
    <citation type="submission" date="2020-02" db="EMBL/GenBank/DDBJ databases">
        <authorList>
            <person name="Meier V. D."/>
        </authorList>
    </citation>
    <scope>NUCLEOTIDE SEQUENCE</scope>
    <source>
        <strain evidence="1">AVDCRST_MAG93</strain>
    </source>
</reference>
<protein>
    <submittedName>
        <fullName evidence="1">Uncharacterized protein</fullName>
    </submittedName>
</protein>
<dbReference type="EMBL" id="CADCTR010002974">
    <property type="protein sequence ID" value="CAA9376541.1"/>
    <property type="molecule type" value="Genomic_DNA"/>
</dbReference>
<proteinExistence type="predicted"/>
<accession>A0A6J4N4U1</accession>
<evidence type="ECO:0000313" key="1">
    <source>
        <dbReference type="EMBL" id="CAA9376541.1"/>
    </source>
</evidence>
<dbReference type="AlphaFoldDB" id="A0A6J4N4U1"/>
<name>A0A6J4N4U1_9CHLR</name>
<sequence>MIEQVLDVRPALRALAYFVLPLEPRVLDQIRKVLVLSVGDFVQGRGMEGNSPLGLHLVGVAPDLIVAVSLLGPPVGKPPRLGIVGVQALTSSSDSCRNFASYSCFATRFISSP</sequence>
<organism evidence="1">
    <name type="scientific">uncultured Chloroflexia bacterium</name>
    <dbReference type="NCBI Taxonomy" id="1672391"/>
    <lineage>
        <taxon>Bacteria</taxon>
        <taxon>Bacillati</taxon>
        <taxon>Chloroflexota</taxon>
        <taxon>Chloroflexia</taxon>
        <taxon>environmental samples</taxon>
    </lineage>
</organism>
<gene>
    <name evidence="1" type="ORF">AVDCRST_MAG93-8865</name>
</gene>